<dbReference type="SUPFAM" id="SSF46785">
    <property type="entry name" value="Winged helix' DNA-binding domain"/>
    <property type="match status" value="1"/>
</dbReference>
<geneLocation type="plasmid" evidence="6 7">
    <name>unnamedA</name>
</geneLocation>
<dbReference type="SUPFAM" id="SSF53850">
    <property type="entry name" value="Periplasmic binding protein-like II"/>
    <property type="match status" value="1"/>
</dbReference>
<feature type="domain" description="HTH lysR-type" evidence="5">
    <location>
        <begin position="4"/>
        <end position="61"/>
    </location>
</feature>
<keyword evidence="6" id="KW-0614">Plasmid</keyword>
<dbReference type="InterPro" id="IPR036390">
    <property type="entry name" value="WH_DNA-bd_sf"/>
</dbReference>
<dbReference type="RefSeq" id="WP_234798768.1">
    <property type="nucleotide sequence ID" value="NZ_CP015881.1"/>
</dbReference>
<evidence type="ECO:0000256" key="1">
    <source>
        <dbReference type="ARBA" id="ARBA00009437"/>
    </source>
</evidence>
<evidence type="ECO:0000313" key="6">
    <source>
        <dbReference type="EMBL" id="WFP92832.1"/>
    </source>
</evidence>
<dbReference type="GeneID" id="29521568"/>
<dbReference type="Pfam" id="PF00126">
    <property type="entry name" value="HTH_1"/>
    <property type="match status" value="1"/>
</dbReference>
<evidence type="ECO:0000256" key="4">
    <source>
        <dbReference type="ARBA" id="ARBA00023163"/>
    </source>
</evidence>
<proteinExistence type="inferred from homology"/>
<dbReference type="PROSITE" id="PS50931">
    <property type="entry name" value="HTH_LYSR"/>
    <property type="match status" value="1"/>
</dbReference>
<dbReference type="Pfam" id="PF03466">
    <property type="entry name" value="LysR_substrate"/>
    <property type="match status" value="1"/>
</dbReference>
<accession>A0ABY8HL56</accession>
<gene>
    <name evidence="6" type="ORF">P4B07_23980</name>
</gene>
<dbReference type="InterPro" id="IPR036388">
    <property type="entry name" value="WH-like_DNA-bd_sf"/>
</dbReference>
<keyword evidence="7" id="KW-1185">Reference proteome</keyword>
<dbReference type="Gene3D" id="3.40.190.10">
    <property type="entry name" value="Periplasmic binding protein-like II"/>
    <property type="match status" value="2"/>
</dbReference>
<dbReference type="PANTHER" id="PTHR30346">
    <property type="entry name" value="TRANSCRIPTIONAL DUAL REGULATOR HCAR-RELATED"/>
    <property type="match status" value="1"/>
</dbReference>
<dbReference type="EMBL" id="CP121309">
    <property type="protein sequence ID" value="WFP92832.1"/>
    <property type="molecule type" value="Genomic_DNA"/>
</dbReference>
<dbReference type="Proteomes" id="UP001214094">
    <property type="component" value="Plasmid unnamedA"/>
</dbReference>
<dbReference type="PRINTS" id="PR00039">
    <property type="entry name" value="HTHLYSR"/>
</dbReference>
<keyword evidence="4" id="KW-0804">Transcription</keyword>
<organism evidence="6 7">
    <name type="scientific">Ensifer adhaerens</name>
    <name type="common">Sinorhizobium morelense</name>
    <dbReference type="NCBI Taxonomy" id="106592"/>
    <lineage>
        <taxon>Bacteria</taxon>
        <taxon>Pseudomonadati</taxon>
        <taxon>Pseudomonadota</taxon>
        <taxon>Alphaproteobacteria</taxon>
        <taxon>Hyphomicrobiales</taxon>
        <taxon>Rhizobiaceae</taxon>
        <taxon>Sinorhizobium/Ensifer group</taxon>
        <taxon>Ensifer</taxon>
    </lineage>
</organism>
<dbReference type="Gene3D" id="1.10.10.10">
    <property type="entry name" value="Winged helix-like DNA-binding domain superfamily/Winged helix DNA-binding domain"/>
    <property type="match status" value="1"/>
</dbReference>
<protein>
    <submittedName>
        <fullName evidence="6">LysR family transcriptional regulator</fullName>
    </submittedName>
</protein>
<keyword evidence="3" id="KW-0238">DNA-binding</keyword>
<comment type="similarity">
    <text evidence="1">Belongs to the LysR transcriptional regulatory family.</text>
</comment>
<evidence type="ECO:0000256" key="2">
    <source>
        <dbReference type="ARBA" id="ARBA00023015"/>
    </source>
</evidence>
<keyword evidence="2" id="KW-0805">Transcription regulation</keyword>
<dbReference type="PANTHER" id="PTHR30346:SF0">
    <property type="entry name" value="HCA OPERON TRANSCRIPTIONAL ACTIVATOR HCAR"/>
    <property type="match status" value="1"/>
</dbReference>
<sequence>MSNMDLRQIRQFVAVAEELHFGRAAERLNMTQPPLSQAIQALERELGLRLFDRTKREVKLTPVGEQWFVHARRVLAEATALPDIARKLARGEMGLLRLSFVSTVDYSLLPAAVGRFRAAYPNVELSLREATSDVQIDALLRSEVDVGIVIAPPSSSLSQTLSYRPILREPLIAAVPSSWIDEGRDGFCEGILEPAAFFAAPLILFPRRSAPIFHDLVSGYFAEHRSAFSVFQEAIQMQTIIGLVGSGMGVALVPQSMTRLQRDGVTYLPLSGRVPTVETGLLWRTNDRNAACANFLAVANASVHQPAQAL</sequence>
<evidence type="ECO:0000259" key="5">
    <source>
        <dbReference type="PROSITE" id="PS50931"/>
    </source>
</evidence>
<evidence type="ECO:0000256" key="3">
    <source>
        <dbReference type="ARBA" id="ARBA00023125"/>
    </source>
</evidence>
<dbReference type="InterPro" id="IPR005119">
    <property type="entry name" value="LysR_subst-bd"/>
</dbReference>
<name>A0ABY8HL56_ENSAD</name>
<reference evidence="6 7" key="1">
    <citation type="submission" date="2023-03" db="EMBL/GenBank/DDBJ databases">
        <title>Comparative genome and transcriptome analysis combination mining strategies for increasing vitamin B12 production of Ensifer adhaerens strain.</title>
        <authorList>
            <person name="Yongheng L."/>
        </authorList>
    </citation>
    <scope>NUCLEOTIDE SEQUENCE [LARGE SCALE GENOMIC DNA]</scope>
    <source>
        <strain evidence="6 7">Casida A-T305</strain>
        <plasmid evidence="6 7">unnamedA</plasmid>
    </source>
</reference>
<dbReference type="InterPro" id="IPR000847">
    <property type="entry name" value="LysR_HTH_N"/>
</dbReference>
<evidence type="ECO:0000313" key="7">
    <source>
        <dbReference type="Proteomes" id="UP001214094"/>
    </source>
</evidence>